<evidence type="ECO:0000259" key="4">
    <source>
        <dbReference type="PROSITE" id="PS50089"/>
    </source>
</evidence>
<proteinExistence type="predicted"/>
<keyword evidence="1 3" id="KW-0863">Zinc-finger</keyword>
<evidence type="ECO:0000313" key="5">
    <source>
        <dbReference type="Proteomes" id="UP000887561"/>
    </source>
</evidence>
<dbReference type="PROSITE" id="PS50089">
    <property type="entry name" value="ZF_RING_2"/>
    <property type="match status" value="1"/>
</dbReference>
<dbReference type="SUPFAM" id="SSF57850">
    <property type="entry name" value="RING/U-box"/>
    <property type="match status" value="1"/>
</dbReference>
<dbReference type="InterPro" id="IPR013083">
    <property type="entry name" value="Znf_RING/FYVE/PHD"/>
</dbReference>
<dbReference type="Pfam" id="PF17123">
    <property type="entry name" value="zf-RING_11"/>
    <property type="match status" value="1"/>
</dbReference>
<dbReference type="GO" id="GO:0061630">
    <property type="term" value="F:ubiquitin protein ligase activity"/>
    <property type="evidence" value="ECO:0007669"/>
    <property type="project" value="TreeGrafter"/>
</dbReference>
<evidence type="ECO:0000256" key="3">
    <source>
        <dbReference type="PROSITE-ProRule" id="PRU00175"/>
    </source>
</evidence>
<protein>
    <submittedName>
        <fullName evidence="6">RING-type domain-containing protein</fullName>
    </submittedName>
</protein>
<organism evidence="5 6">
    <name type="scientific">Meloidogyne javanica</name>
    <name type="common">Root-knot nematode worm</name>
    <dbReference type="NCBI Taxonomy" id="6303"/>
    <lineage>
        <taxon>Eukaryota</taxon>
        <taxon>Metazoa</taxon>
        <taxon>Ecdysozoa</taxon>
        <taxon>Nematoda</taxon>
        <taxon>Chromadorea</taxon>
        <taxon>Rhabditida</taxon>
        <taxon>Tylenchina</taxon>
        <taxon>Tylenchomorpha</taxon>
        <taxon>Tylenchoidea</taxon>
        <taxon>Meloidogynidae</taxon>
        <taxon>Meloidogyninae</taxon>
        <taxon>Meloidogyne</taxon>
        <taxon>Meloidogyne incognita group</taxon>
    </lineage>
</organism>
<keyword evidence="1 3" id="KW-0479">Metal-binding</keyword>
<evidence type="ECO:0000256" key="1">
    <source>
        <dbReference type="ARBA" id="ARBA00022771"/>
    </source>
</evidence>
<name>A0A915LMI0_MELJA</name>
<dbReference type="AlphaFoldDB" id="A0A915LMI0"/>
<dbReference type="Proteomes" id="UP000887561">
    <property type="component" value="Unplaced"/>
</dbReference>
<dbReference type="GO" id="GO:0006511">
    <property type="term" value="P:ubiquitin-dependent protein catabolic process"/>
    <property type="evidence" value="ECO:0007669"/>
    <property type="project" value="TreeGrafter"/>
</dbReference>
<evidence type="ECO:0000313" key="6">
    <source>
        <dbReference type="WBParaSite" id="scaffold13080_cov179.g16687"/>
    </source>
</evidence>
<accession>A0A915LMI0</accession>
<sequence>MQVYKENTPEFEQLKKCKEIFNEDSSYEKDEDVVDYLEINQNIIDENNKNIEDIEENKFECSICLEEYKIGDKAKKTSCQHLFHVACIRNW</sequence>
<dbReference type="InterPro" id="IPR051826">
    <property type="entry name" value="E3_ubiquitin-ligase_domain"/>
</dbReference>
<dbReference type="Gene3D" id="3.30.40.10">
    <property type="entry name" value="Zinc/RING finger domain, C3HC4 (zinc finger)"/>
    <property type="match status" value="1"/>
</dbReference>
<reference evidence="6" key="1">
    <citation type="submission" date="2022-11" db="UniProtKB">
        <authorList>
            <consortium name="WormBaseParasite"/>
        </authorList>
    </citation>
    <scope>IDENTIFICATION</scope>
</reference>
<dbReference type="WBParaSite" id="scaffold13080_cov179.g16687">
    <property type="protein sequence ID" value="scaffold13080_cov179.g16687"/>
    <property type="gene ID" value="scaffold13080_cov179.g16687"/>
</dbReference>
<dbReference type="PANTHER" id="PTHR22765">
    <property type="entry name" value="RING FINGER AND PROTEASE ASSOCIATED DOMAIN-CONTAINING"/>
    <property type="match status" value="1"/>
</dbReference>
<dbReference type="InterPro" id="IPR001841">
    <property type="entry name" value="Znf_RING"/>
</dbReference>
<keyword evidence="2" id="KW-0862">Zinc</keyword>
<evidence type="ECO:0000256" key="2">
    <source>
        <dbReference type="ARBA" id="ARBA00022833"/>
    </source>
</evidence>
<dbReference type="GO" id="GO:0008270">
    <property type="term" value="F:zinc ion binding"/>
    <property type="evidence" value="ECO:0007669"/>
    <property type="project" value="UniProtKB-KW"/>
</dbReference>
<feature type="domain" description="RING-type" evidence="4">
    <location>
        <begin position="61"/>
        <end position="91"/>
    </location>
</feature>
<keyword evidence="5" id="KW-1185">Reference proteome</keyword>